<dbReference type="EC" id="2.3.2.27" evidence="2"/>
<feature type="compositionally biased region" description="Basic and acidic residues" evidence="10">
    <location>
        <begin position="289"/>
        <end position="305"/>
    </location>
</feature>
<keyword evidence="6" id="KW-0862">Zinc</keyword>
<feature type="compositionally biased region" description="Polar residues" evidence="10">
    <location>
        <begin position="883"/>
        <end position="892"/>
    </location>
</feature>
<dbReference type="InterPro" id="IPR001841">
    <property type="entry name" value="Znf_RING"/>
</dbReference>
<feature type="domain" description="RING-type" evidence="11">
    <location>
        <begin position="38"/>
        <end position="77"/>
    </location>
</feature>
<gene>
    <name evidence="12" type="ORF">AAF712_011853</name>
</gene>
<feature type="compositionally biased region" description="Polar residues" evidence="10">
    <location>
        <begin position="852"/>
        <end position="862"/>
    </location>
</feature>
<keyword evidence="5 9" id="KW-0863">Zinc-finger</keyword>
<feature type="compositionally biased region" description="Polar residues" evidence="10">
    <location>
        <begin position="582"/>
        <end position="591"/>
    </location>
</feature>
<evidence type="ECO:0000259" key="11">
    <source>
        <dbReference type="PROSITE" id="PS50089"/>
    </source>
</evidence>
<feature type="compositionally biased region" description="Polar residues" evidence="10">
    <location>
        <begin position="780"/>
        <end position="797"/>
    </location>
</feature>
<feature type="compositionally biased region" description="Polar residues" evidence="10">
    <location>
        <begin position="559"/>
        <end position="572"/>
    </location>
</feature>
<organism evidence="12 13">
    <name type="scientific">Marasmius tenuissimus</name>
    <dbReference type="NCBI Taxonomy" id="585030"/>
    <lineage>
        <taxon>Eukaryota</taxon>
        <taxon>Fungi</taxon>
        <taxon>Dikarya</taxon>
        <taxon>Basidiomycota</taxon>
        <taxon>Agaricomycotina</taxon>
        <taxon>Agaricomycetes</taxon>
        <taxon>Agaricomycetidae</taxon>
        <taxon>Agaricales</taxon>
        <taxon>Marasmiineae</taxon>
        <taxon>Marasmiaceae</taxon>
        <taxon>Marasmius</taxon>
    </lineage>
</organism>
<feature type="region of interest" description="Disordered" evidence="10">
    <location>
        <begin position="543"/>
        <end position="685"/>
    </location>
</feature>
<evidence type="ECO:0000256" key="2">
    <source>
        <dbReference type="ARBA" id="ARBA00012483"/>
    </source>
</evidence>
<evidence type="ECO:0000256" key="5">
    <source>
        <dbReference type="ARBA" id="ARBA00022771"/>
    </source>
</evidence>
<feature type="compositionally biased region" description="Low complexity" evidence="10">
    <location>
        <begin position="1"/>
        <end position="13"/>
    </location>
</feature>
<keyword evidence="8" id="KW-0804">Transcription</keyword>
<dbReference type="PROSITE" id="PS50089">
    <property type="entry name" value="ZF_RING_2"/>
    <property type="match status" value="1"/>
</dbReference>
<feature type="region of interest" description="Disordered" evidence="10">
    <location>
        <begin position="873"/>
        <end position="892"/>
    </location>
</feature>
<keyword evidence="3" id="KW-0808">Transferase</keyword>
<evidence type="ECO:0000256" key="7">
    <source>
        <dbReference type="ARBA" id="ARBA00023015"/>
    </source>
</evidence>
<feature type="compositionally biased region" description="Pro residues" evidence="10">
    <location>
        <begin position="674"/>
        <end position="683"/>
    </location>
</feature>
<evidence type="ECO:0000256" key="3">
    <source>
        <dbReference type="ARBA" id="ARBA00022679"/>
    </source>
</evidence>
<evidence type="ECO:0000313" key="12">
    <source>
        <dbReference type="EMBL" id="KAL0061336.1"/>
    </source>
</evidence>
<dbReference type="InterPro" id="IPR017907">
    <property type="entry name" value="Znf_RING_CS"/>
</dbReference>
<feature type="region of interest" description="Disordered" evidence="10">
    <location>
        <begin position="1"/>
        <end position="30"/>
    </location>
</feature>
<evidence type="ECO:0000256" key="8">
    <source>
        <dbReference type="ARBA" id="ARBA00023163"/>
    </source>
</evidence>
<dbReference type="InterPro" id="IPR013083">
    <property type="entry name" value="Znf_RING/FYVE/PHD"/>
</dbReference>
<dbReference type="SUPFAM" id="SSF57850">
    <property type="entry name" value="RING/U-box"/>
    <property type="match status" value="1"/>
</dbReference>
<feature type="compositionally biased region" description="Polar residues" evidence="10">
    <location>
        <begin position="664"/>
        <end position="673"/>
    </location>
</feature>
<reference evidence="12 13" key="1">
    <citation type="submission" date="2024-05" db="EMBL/GenBank/DDBJ databases">
        <title>A draft genome resource for the thread blight pathogen Marasmius tenuissimus strain MS-2.</title>
        <authorList>
            <person name="Yulfo-Soto G.E."/>
            <person name="Baruah I.K."/>
            <person name="Amoako-Attah I."/>
            <person name="Bukari Y."/>
            <person name="Meinhardt L.W."/>
            <person name="Bailey B.A."/>
            <person name="Cohen S.P."/>
        </authorList>
    </citation>
    <scope>NUCLEOTIDE SEQUENCE [LARGE SCALE GENOMIC DNA]</scope>
    <source>
        <strain evidence="12 13">MS-2</strain>
    </source>
</reference>
<feature type="compositionally biased region" description="Basic residues" evidence="10">
    <location>
        <begin position="309"/>
        <end position="319"/>
    </location>
</feature>
<feature type="compositionally biased region" description="Polar residues" evidence="10">
    <location>
        <begin position="715"/>
        <end position="734"/>
    </location>
</feature>
<dbReference type="PROSITE" id="PS00518">
    <property type="entry name" value="ZF_RING_1"/>
    <property type="match status" value="1"/>
</dbReference>
<dbReference type="SMART" id="SM00184">
    <property type="entry name" value="RING"/>
    <property type="match status" value="1"/>
</dbReference>
<dbReference type="PANTHER" id="PTHR46077">
    <property type="entry name" value="E3 UBIQUITIN-PROTEIN LIGASE TOPORS"/>
    <property type="match status" value="1"/>
</dbReference>
<dbReference type="Pfam" id="PF13639">
    <property type="entry name" value="zf-RING_2"/>
    <property type="match status" value="1"/>
</dbReference>
<keyword evidence="13" id="KW-1185">Reference proteome</keyword>
<feature type="region of interest" description="Disordered" evidence="10">
    <location>
        <begin position="780"/>
        <end position="862"/>
    </location>
</feature>
<comment type="catalytic activity">
    <reaction evidence="1">
        <text>S-ubiquitinyl-[E2 ubiquitin-conjugating enzyme]-L-cysteine + [acceptor protein]-L-lysine = [E2 ubiquitin-conjugating enzyme]-L-cysteine + N(6)-ubiquitinyl-[acceptor protein]-L-lysine.</text>
        <dbReference type="EC" id="2.3.2.27"/>
    </reaction>
</comment>
<evidence type="ECO:0000256" key="6">
    <source>
        <dbReference type="ARBA" id="ARBA00022833"/>
    </source>
</evidence>
<comment type="caution">
    <text evidence="12">The sequence shown here is derived from an EMBL/GenBank/DDBJ whole genome shotgun (WGS) entry which is preliminary data.</text>
</comment>
<keyword evidence="4" id="KW-0479">Metal-binding</keyword>
<evidence type="ECO:0000313" key="13">
    <source>
        <dbReference type="Proteomes" id="UP001437256"/>
    </source>
</evidence>
<keyword evidence="7" id="KW-0805">Transcription regulation</keyword>
<protein>
    <recommendedName>
        <fullName evidence="2">RING-type E3 ubiquitin transferase</fullName>
        <ecNumber evidence="2">2.3.2.27</ecNumber>
    </recommendedName>
</protein>
<evidence type="ECO:0000256" key="10">
    <source>
        <dbReference type="SAM" id="MobiDB-lite"/>
    </source>
</evidence>
<dbReference type="EMBL" id="JBBXMP010000139">
    <property type="protein sequence ID" value="KAL0061336.1"/>
    <property type="molecule type" value="Genomic_DNA"/>
</dbReference>
<feature type="compositionally biased region" description="Basic and acidic residues" evidence="10">
    <location>
        <begin position="332"/>
        <end position="347"/>
    </location>
</feature>
<dbReference type="Gene3D" id="3.30.40.10">
    <property type="entry name" value="Zinc/RING finger domain, C3HC4 (zinc finger)"/>
    <property type="match status" value="1"/>
</dbReference>
<accession>A0ABR2ZK02</accession>
<evidence type="ECO:0000256" key="9">
    <source>
        <dbReference type="PROSITE-ProRule" id="PRU00175"/>
    </source>
</evidence>
<sequence length="922" mass="103382">MGSRTPSRSSSPPQKRIKLEEEPHEDEEIPEDLDEDHCSICLQAVADRTVVPTCSHEFCFECLLIWTEQSRRCPLCSQNIGEHVIHNIRSRYDYQKHFLPPLRSKSPQMLPLRTSALAGNRRRTRIPREIRQRSRREREERIEADRFERAVEHRRWLYKHDLYAKHVASNSHTRYRPYPTPAQFSASQELISRATTFLRRELLVWPDLDIEFLTTFIISLMKAIDIRSESAVKLLAEFLDMDAPYVEGRRHVNAEHFAHEVYSYIRSPYKDLFIYDEMAQYGNPPPDSPPRRAREQHTSRWRETSSSRSHSHGHSHRRPSPSQSLAPHNRVRGRERSRSRSHRDTRNHPPSPSWSPSGRTYPSLRSRDVGRSYSPGAVDERELDWDLIERRDRPRVGGGSRVTACDNEHSSPSPTHIAPDIERHSLHHGKRRMSPSQQLTIKAQGKQPVEKVSPGALPEEVAVERNRDSNTEEWQHSNRLHLGGRTSLDEEAVPNPGIDEDSLSHCEKRSPCQQLKIKGQGKLPAGKDTSDALTKSVTERCFPIPPGRELSNGGHAVTATATKPSHDYPTSRTSEHRIVEVPSSSDTNTMSEAVVTRPSASRRSTMGERDAGTPGQGNEEATKRSATVTRTKHRNLVDSVQAHLNPHRGAKPSVRSEYGRDDNQSGPKTTIQGPSPPPDPPRPVASASLAIPDSRPSLLLRLSDVCIGDDLNKAGNPTSGVIPNPTPRQRQSNPLERVTEADYRSGPSHRPLALLDPASSIATSCDPGDVALPKDRLTQLRNQPRNESSPSHQSLLEQSREKDSLAIRSRPNPNLSSSSSASMDHDIRMHVGSSSKPSVSVDPNDRIDKNIRGSNTDADSTGVVSRSVLLQRLEDEKQKMRGNASSPANTTEMEARLRMRARLNARLASEKRSGAAADSSKG</sequence>
<feature type="region of interest" description="Disordered" evidence="10">
    <location>
        <begin position="393"/>
        <end position="420"/>
    </location>
</feature>
<dbReference type="Proteomes" id="UP001437256">
    <property type="component" value="Unassembled WGS sequence"/>
</dbReference>
<feature type="region of interest" description="Disordered" evidence="10">
    <location>
        <begin position="280"/>
        <end position="375"/>
    </location>
</feature>
<dbReference type="PANTHER" id="PTHR46077:SF1">
    <property type="entry name" value="TOP1 BINDING ARGININE_SERINE RICH PROTEIN, E3 UBIQUITIN LIGASE"/>
    <property type="match status" value="1"/>
</dbReference>
<name>A0ABR2ZK02_9AGAR</name>
<evidence type="ECO:0000256" key="4">
    <source>
        <dbReference type="ARBA" id="ARBA00022723"/>
    </source>
</evidence>
<proteinExistence type="predicted"/>
<feature type="region of interest" description="Disordered" evidence="10">
    <location>
        <begin position="714"/>
        <end position="754"/>
    </location>
</feature>
<evidence type="ECO:0000256" key="1">
    <source>
        <dbReference type="ARBA" id="ARBA00000900"/>
    </source>
</evidence>